<dbReference type="HOGENOM" id="CLU_024002_2_1_1"/>
<dbReference type="STRING" id="294747.C5M2X3"/>
<accession>C5M2X3</accession>
<comment type="similarity">
    <text evidence="3">Belongs to the PIGC family.</text>
</comment>
<dbReference type="GeneID" id="8298185"/>
<feature type="transmembrane region" description="Helical" evidence="8">
    <location>
        <begin position="13"/>
        <end position="41"/>
    </location>
</feature>
<dbReference type="Pfam" id="PF06432">
    <property type="entry name" value="GPI2"/>
    <property type="match status" value="1"/>
</dbReference>
<dbReference type="RefSeq" id="XP_002545630.1">
    <property type="nucleotide sequence ID" value="XM_002545584.1"/>
</dbReference>
<dbReference type="PANTHER" id="PTHR12982">
    <property type="entry name" value="PHOSPHATIDYLINOSITOL GLYCAN, CLASS C"/>
    <property type="match status" value="1"/>
</dbReference>
<proteinExistence type="inferred from homology"/>
<evidence type="ECO:0000256" key="7">
    <source>
        <dbReference type="ARBA" id="ARBA00023136"/>
    </source>
</evidence>
<keyword evidence="5 8" id="KW-0812">Transmembrane</keyword>
<reference evidence="9 10" key="1">
    <citation type="journal article" date="2009" name="Nature">
        <title>Evolution of pathogenicity and sexual reproduction in eight Candida genomes.</title>
        <authorList>
            <person name="Butler G."/>
            <person name="Rasmussen M.D."/>
            <person name="Lin M.F."/>
            <person name="Santos M.A."/>
            <person name="Sakthikumar S."/>
            <person name="Munro C.A."/>
            <person name="Rheinbay E."/>
            <person name="Grabherr M."/>
            <person name="Forche A."/>
            <person name="Reedy J.L."/>
            <person name="Agrafioti I."/>
            <person name="Arnaud M.B."/>
            <person name="Bates S."/>
            <person name="Brown A.J."/>
            <person name="Brunke S."/>
            <person name="Costanzo M.C."/>
            <person name="Fitzpatrick D.A."/>
            <person name="de Groot P.W."/>
            <person name="Harris D."/>
            <person name="Hoyer L.L."/>
            <person name="Hube B."/>
            <person name="Klis F.M."/>
            <person name="Kodira C."/>
            <person name="Lennard N."/>
            <person name="Logue M.E."/>
            <person name="Martin R."/>
            <person name="Neiman A.M."/>
            <person name="Nikolaou E."/>
            <person name="Quail M.A."/>
            <person name="Quinn J."/>
            <person name="Santos M.C."/>
            <person name="Schmitzberger F.F."/>
            <person name="Sherlock G."/>
            <person name="Shah P."/>
            <person name="Silverstein K.A."/>
            <person name="Skrzypek M.S."/>
            <person name="Soll D."/>
            <person name="Staggs R."/>
            <person name="Stansfield I."/>
            <person name="Stumpf M.P."/>
            <person name="Sudbery P.E."/>
            <person name="Srikantha T."/>
            <person name="Zeng Q."/>
            <person name="Berman J."/>
            <person name="Berriman M."/>
            <person name="Heitman J."/>
            <person name="Gow N.A."/>
            <person name="Lorenz M.C."/>
            <person name="Birren B.W."/>
            <person name="Kellis M."/>
            <person name="Cuomo C.A."/>
        </authorList>
    </citation>
    <scope>NUCLEOTIDE SEQUENCE [LARGE SCALE GENOMIC DNA]</scope>
    <source>
        <strain evidence="10">ATCC MYA-3404 / T1</strain>
    </source>
</reference>
<dbReference type="VEuPathDB" id="FungiDB:CTRG_00412"/>
<evidence type="ECO:0000313" key="9">
    <source>
        <dbReference type="EMBL" id="EER35672.1"/>
    </source>
</evidence>
<dbReference type="GO" id="GO:0006506">
    <property type="term" value="P:GPI anchor biosynthetic process"/>
    <property type="evidence" value="ECO:0007669"/>
    <property type="project" value="UniProtKB-UniPathway"/>
</dbReference>
<organism evidence="9 10">
    <name type="scientific">Candida tropicalis (strain ATCC MYA-3404 / T1)</name>
    <name type="common">Yeast</name>
    <dbReference type="NCBI Taxonomy" id="294747"/>
    <lineage>
        <taxon>Eukaryota</taxon>
        <taxon>Fungi</taxon>
        <taxon>Dikarya</taxon>
        <taxon>Ascomycota</taxon>
        <taxon>Saccharomycotina</taxon>
        <taxon>Pichiomycetes</taxon>
        <taxon>Debaryomycetaceae</taxon>
        <taxon>Candida/Lodderomyces clade</taxon>
        <taxon>Candida</taxon>
    </lineage>
</organism>
<keyword evidence="7 8" id="KW-0472">Membrane</keyword>
<evidence type="ECO:0000256" key="8">
    <source>
        <dbReference type="SAM" id="Phobius"/>
    </source>
</evidence>
<keyword evidence="10" id="KW-1185">Reference proteome</keyword>
<evidence type="ECO:0000313" key="10">
    <source>
        <dbReference type="Proteomes" id="UP000002037"/>
    </source>
</evidence>
<evidence type="ECO:0000256" key="3">
    <source>
        <dbReference type="ARBA" id="ARBA00008321"/>
    </source>
</evidence>
<feature type="transmembrane region" description="Helical" evidence="8">
    <location>
        <begin position="271"/>
        <end position="290"/>
    </location>
</feature>
<dbReference type="UniPathway" id="UPA00196"/>
<dbReference type="PIRSF" id="PIRSF016104">
    <property type="entry name" value="GPI2"/>
    <property type="match status" value="1"/>
</dbReference>
<feature type="transmembrane region" description="Helical" evidence="8">
    <location>
        <begin position="296"/>
        <end position="316"/>
    </location>
</feature>
<evidence type="ECO:0000256" key="4">
    <source>
        <dbReference type="ARBA" id="ARBA00022502"/>
    </source>
</evidence>
<evidence type="ECO:0000256" key="1">
    <source>
        <dbReference type="ARBA" id="ARBA00004141"/>
    </source>
</evidence>
<dbReference type="KEGG" id="ctp:CTRG_00412"/>
<dbReference type="Proteomes" id="UP000002037">
    <property type="component" value="Unassembled WGS sequence"/>
</dbReference>
<dbReference type="GO" id="GO:0000506">
    <property type="term" value="C:glycosylphosphatidylinositol-N-acetylglucosaminyltransferase (GPI-GnT) complex"/>
    <property type="evidence" value="ECO:0007669"/>
    <property type="project" value="TreeGrafter"/>
</dbReference>
<evidence type="ECO:0000256" key="5">
    <source>
        <dbReference type="ARBA" id="ARBA00022692"/>
    </source>
</evidence>
<evidence type="ECO:0000256" key="6">
    <source>
        <dbReference type="ARBA" id="ARBA00022989"/>
    </source>
</evidence>
<dbReference type="eggNOG" id="KOG3059">
    <property type="taxonomic scope" value="Eukaryota"/>
</dbReference>
<dbReference type="PANTHER" id="PTHR12982:SF0">
    <property type="entry name" value="PHOSPHATIDYLINOSITOL N-ACETYLGLUCOSAMINYLTRANSFERASE SUBUNIT C"/>
    <property type="match status" value="1"/>
</dbReference>
<gene>
    <name evidence="9" type="ORF">CTRG_00412</name>
</gene>
<dbReference type="AlphaFoldDB" id="C5M2X3"/>
<comment type="pathway">
    <text evidence="2">Glycolipid biosynthesis; glycosylphosphatidylinositol-anchor biosynthesis.</text>
</comment>
<sequence length="317" mass="36828">MINQCSLDFKRNFTIFCFVIIFFFFFFFFSFSCFTLFRYLITSTTILMDPSTQGHITSSIQDQKSTSLPSWKKLLYLQQPYPDNYTDKSFLSQLKRSHPVTKYSYRKLVEDFSLISFYMSCIVLVILMFVGIYMEQWDPIYPTLITTTTSFFAFLILRNSSMNIKSLMVITFILLILSPILKSLSKSTSSDSIWAISFMLCLANAIFHEYSVQIGYRPILSTNISLSNAIVLASRLNSTLAAFSFVLFAVEVNILLPLYDVKIRQLGYNRIHYTLMVMVALIVTSAFYVLDFMVYIVYYYVISTFIILVIPLIYLYS</sequence>
<feature type="transmembrane region" description="Helical" evidence="8">
    <location>
        <begin position="140"/>
        <end position="157"/>
    </location>
</feature>
<keyword evidence="6 8" id="KW-1133">Transmembrane helix</keyword>
<dbReference type="EMBL" id="GG692395">
    <property type="protein sequence ID" value="EER35672.1"/>
    <property type="molecule type" value="Genomic_DNA"/>
</dbReference>
<dbReference type="InterPro" id="IPR009450">
    <property type="entry name" value="Plno_GlcNAc_GPI2"/>
</dbReference>
<feature type="transmembrane region" description="Helical" evidence="8">
    <location>
        <begin position="242"/>
        <end position="259"/>
    </location>
</feature>
<dbReference type="OrthoDB" id="196709at2759"/>
<evidence type="ECO:0000256" key="2">
    <source>
        <dbReference type="ARBA" id="ARBA00004687"/>
    </source>
</evidence>
<feature type="transmembrane region" description="Helical" evidence="8">
    <location>
        <begin position="112"/>
        <end position="134"/>
    </location>
</feature>
<feature type="transmembrane region" description="Helical" evidence="8">
    <location>
        <begin position="164"/>
        <end position="181"/>
    </location>
</feature>
<comment type="subcellular location">
    <subcellularLocation>
        <location evidence="1">Membrane</location>
        <topology evidence="1">Multi-pass membrane protein</topology>
    </subcellularLocation>
</comment>
<name>C5M2X3_CANTT</name>
<keyword evidence="4" id="KW-0337">GPI-anchor biosynthesis</keyword>
<protein>
    <submittedName>
        <fullName evidence="9">Uncharacterized protein</fullName>
    </submittedName>
</protein>